<comment type="caution">
    <text evidence="2">The sequence shown here is derived from an EMBL/GenBank/DDBJ whole genome shotgun (WGS) entry which is preliminary data.</text>
</comment>
<feature type="domain" description="N-acetyltransferase" evidence="1">
    <location>
        <begin position="74"/>
        <end position="219"/>
    </location>
</feature>
<name>A0A1F4VDQ8_UNCKA</name>
<evidence type="ECO:0000313" key="2">
    <source>
        <dbReference type="EMBL" id="OGC55080.1"/>
    </source>
</evidence>
<evidence type="ECO:0000259" key="1">
    <source>
        <dbReference type="PROSITE" id="PS51186"/>
    </source>
</evidence>
<proteinExistence type="predicted"/>
<dbReference type="GO" id="GO:0016747">
    <property type="term" value="F:acyltransferase activity, transferring groups other than amino-acyl groups"/>
    <property type="evidence" value="ECO:0007669"/>
    <property type="project" value="InterPro"/>
</dbReference>
<evidence type="ECO:0000313" key="3">
    <source>
        <dbReference type="Proteomes" id="UP000176504"/>
    </source>
</evidence>
<sequence length="219" mass="25421">MLNHALIRRNLENTELDAIEKFFKSEKKKPILYFENKLELKKLKKLLIGRGYKEHWEESWMFHTGEGMEELKAPNIRKVRTDNELNTFLTTFNNCYRKGDPQNPYGELGDHLNIARESWERHHENGKVEYFIAFQGSKPVAVTALTNFSGMGYISHGGSLLEVRGKGFGKLLNFYCLHKSLRNGNKLHFLVTLKGQYVQKFCNRLGYTTKLTAVGFVKE</sequence>
<dbReference type="SUPFAM" id="SSF55729">
    <property type="entry name" value="Acyl-CoA N-acyltransferases (Nat)"/>
    <property type="match status" value="1"/>
</dbReference>
<reference evidence="2 3" key="1">
    <citation type="journal article" date="2016" name="Nat. Commun.">
        <title>Thousands of microbial genomes shed light on interconnected biogeochemical processes in an aquifer system.</title>
        <authorList>
            <person name="Anantharaman K."/>
            <person name="Brown C.T."/>
            <person name="Hug L.A."/>
            <person name="Sharon I."/>
            <person name="Castelle C.J."/>
            <person name="Probst A.J."/>
            <person name="Thomas B.C."/>
            <person name="Singh A."/>
            <person name="Wilkins M.J."/>
            <person name="Karaoz U."/>
            <person name="Brodie E.L."/>
            <person name="Williams K.H."/>
            <person name="Hubbard S.S."/>
            <person name="Banfield J.F."/>
        </authorList>
    </citation>
    <scope>NUCLEOTIDE SEQUENCE [LARGE SCALE GENOMIC DNA]</scope>
</reference>
<gene>
    <name evidence="2" type="ORF">A3A78_03830</name>
</gene>
<dbReference type="PROSITE" id="PS51186">
    <property type="entry name" value="GNAT"/>
    <property type="match status" value="1"/>
</dbReference>
<dbReference type="AlphaFoldDB" id="A0A1F4VDQ8"/>
<protein>
    <recommendedName>
        <fullName evidence="1">N-acetyltransferase domain-containing protein</fullName>
    </recommendedName>
</protein>
<dbReference type="InterPro" id="IPR000182">
    <property type="entry name" value="GNAT_dom"/>
</dbReference>
<dbReference type="Gene3D" id="3.40.630.30">
    <property type="match status" value="1"/>
</dbReference>
<dbReference type="InterPro" id="IPR016181">
    <property type="entry name" value="Acyl_CoA_acyltransferase"/>
</dbReference>
<organism evidence="2 3">
    <name type="scientific">candidate division WWE3 bacterium RIFCSPLOWO2_01_FULL_41_18</name>
    <dbReference type="NCBI Taxonomy" id="1802625"/>
    <lineage>
        <taxon>Bacteria</taxon>
        <taxon>Katanobacteria</taxon>
    </lineage>
</organism>
<dbReference type="Proteomes" id="UP000176504">
    <property type="component" value="Unassembled WGS sequence"/>
</dbReference>
<dbReference type="EMBL" id="MEVI01000003">
    <property type="protein sequence ID" value="OGC55080.1"/>
    <property type="molecule type" value="Genomic_DNA"/>
</dbReference>
<accession>A0A1F4VDQ8</accession>